<evidence type="ECO:0000259" key="3">
    <source>
        <dbReference type="Pfam" id="PF01757"/>
    </source>
</evidence>
<feature type="transmembrane region" description="Helical" evidence="2">
    <location>
        <begin position="155"/>
        <end position="176"/>
    </location>
</feature>
<keyword evidence="4" id="KW-0012">Acyltransferase</keyword>
<feature type="region of interest" description="Disordered" evidence="1">
    <location>
        <begin position="350"/>
        <end position="387"/>
    </location>
</feature>
<proteinExistence type="predicted"/>
<evidence type="ECO:0000256" key="1">
    <source>
        <dbReference type="SAM" id="MobiDB-lite"/>
    </source>
</evidence>
<feature type="transmembrane region" description="Helical" evidence="2">
    <location>
        <begin position="209"/>
        <end position="233"/>
    </location>
</feature>
<keyword evidence="2" id="KW-1133">Transmembrane helix</keyword>
<dbReference type="Pfam" id="PF01757">
    <property type="entry name" value="Acyl_transf_3"/>
    <property type="match status" value="1"/>
</dbReference>
<dbReference type="RefSeq" id="WP_144591461.1">
    <property type="nucleotide sequence ID" value="NZ_VJWX01000343.1"/>
</dbReference>
<keyword evidence="4" id="KW-0808">Transferase</keyword>
<evidence type="ECO:0000313" key="5">
    <source>
        <dbReference type="Proteomes" id="UP000320011"/>
    </source>
</evidence>
<feature type="domain" description="Acyltransferase 3" evidence="3">
    <location>
        <begin position="15"/>
        <end position="332"/>
    </location>
</feature>
<reference evidence="4 5" key="1">
    <citation type="submission" date="2019-07" db="EMBL/GenBank/DDBJ databases">
        <authorList>
            <person name="Duangmal K."/>
            <person name="Teo W.F.A."/>
        </authorList>
    </citation>
    <scope>NUCLEOTIDE SEQUENCE [LARGE SCALE GENOMIC DNA]</scope>
    <source>
        <strain evidence="4 5">TBRC 6029</strain>
    </source>
</reference>
<dbReference type="PANTHER" id="PTHR23028">
    <property type="entry name" value="ACETYLTRANSFERASE"/>
    <property type="match status" value="1"/>
</dbReference>
<feature type="transmembrane region" description="Helical" evidence="2">
    <location>
        <begin position="263"/>
        <end position="280"/>
    </location>
</feature>
<accession>A0A558BCJ9</accession>
<dbReference type="InterPro" id="IPR050879">
    <property type="entry name" value="Acyltransferase_3"/>
</dbReference>
<keyword evidence="2" id="KW-0472">Membrane</keyword>
<dbReference type="Proteomes" id="UP000320011">
    <property type="component" value="Unassembled WGS sequence"/>
</dbReference>
<organism evidence="4 5">
    <name type="scientific">Amycolatopsis rhizosphaerae</name>
    <dbReference type="NCBI Taxonomy" id="2053003"/>
    <lineage>
        <taxon>Bacteria</taxon>
        <taxon>Bacillati</taxon>
        <taxon>Actinomycetota</taxon>
        <taxon>Actinomycetes</taxon>
        <taxon>Pseudonocardiales</taxon>
        <taxon>Pseudonocardiaceae</taxon>
        <taxon>Amycolatopsis</taxon>
    </lineage>
</organism>
<evidence type="ECO:0000256" key="2">
    <source>
        <dbReference type="SAM" id="Phobius"/>
    </source>
</evidence>
<comment type="caution">
    <text evidence="4">The sequence shown here is derived from an EMBL/GenBank/DDBJ whole genome shotgun (WGS) entry which is preliminary data.</text>
</comment>
<feature type="transmembrane region" description="Helical" evidence="2">
    <location>
        <begin position="183"/>
        <end position="203"/>
    </location>
</feature>
<dbReference type="EMBL" id="VJWX01000343">
    <property type="protein sequence ID" value="TVT34243.1"/>
    <property type="molecule type" value="Genomic_DNA"/>
</dbReference>
<evidence type="ECO:0000313" key="4">
    <source>
        <dbReference type="EMBL" id="TVT34243.1"/>
    </source>
</evidence>
<dbReference type="InterPro" id="IPR002656">
    <property type="entry name" value="Acyl_transf_3_dom"/>
</dbReference>
<feature type="transmembrane region" description="Helical" evidence="2">
    <location>
        <begin position="292"/>
        <end position="312"/>
    </location>
</feature>
<reference evidence="4 5" key="2">
    <citation type="submission" date="2019-08" db="EMBL/GenBank/DDBJ databases">
        <title>Amycolatopsis acidicola sp. nov., isolated from peat swamp forest soil.</title>
        <authorList>
            <person name="Srisuk N."/>
        </authorList>
    </citation>
    <scope>NUCLEOTIDE SEQUENCE [LARGE SCALE GENOMIC DNA]</scope>
    <source>
        <strain evidence="4 5">TBRC 6029</strain>
    </source>
</reference>
<feature type="compositionally biased region" description="Low complexity" evidence="1">
    <location>
        <begin position="372"/>
        <end position="387"/>
    </location>
</feature>
<feature type="transmembrane region" description="Helical" evidence="2">
    <location>
        <begin position="89"/>
        <end position="111"/>
    </location>
</feature>
<keyword evidence="5" id="KW-1185">Reference proteome</keyword>
<gene>
    <name evidence="4" type="ORF">FNH05_26655</name>
</gene>
<keyword evidence="2" id="KW-0812">Transmembrane</keyword>
<protein>
    <submittedName>
        <fullName evidence="4">Acyltransferase</fullName>
    </submittedName>
</protein>
<dbReference type="AlphaFoldDB" id="A0A558BCJ9"/>
<sequence>MRGARGKIYADPNIGFAWLRTIGAVTVVVDHCCPLLEPNRLTIFPASWHASPGYVALMGFFAMSGFQIQDSWTRDPSWWRYSARRLLRILPPLVVVLCTTVFVIGPLVTTWPAHAYWTHVQTWRYLVGTTVLFLLQHQLPGVFTGNPYPYSVNGALWTLPIEMLGYALVLLAGVLISFRVSRLVLVGLLGGMVYADSVFQATFEYHGRPLSLLVVPIGSAVAFLVPFVIGMILRTYRDKIPLRPWVAIVLFLAWIPLSQTVVSRYLLAVMASYGAITLASHWPKRWERAGSLVYGSYGLYIWAFPIQQLLVMAGVRQLWLLIALAVPAAFLAGQLSWRFVEEPTQRLRRYLRKPPPRPEPRSEAETTMIIQRGAPAAAPSPSSRGAG</sequence>
<feature type="transmembrane region" description="Helical" evidence="2">
    <location>
        <begin position="240"/>
        <end position="257"/>
    </location>
</feature>
<dbReference type="OrthoDB" id="9796461at2"/>
<name>A0A558BCJ9_9PSEU</name>
<dbReference type="GO" id="GO:0016747">
    <property type="term" value="F:acyltransferase activity, transferring groups other than amino-acyl groups"/>
    <property type="evidence" value="ECO:0007669"/>
    <property type="project" value="InterPro"/>
</dbReference>
<feature type="transmembrane region" description="Helical" evidence="2">
    <location>
        <begin position="318"/>
        <end position="340"/>
    </location>
</feature>